<sequence>MLTRSNPIPQRPSSTWKSILFTLLIGVYILPIHAIELDINDRESIKSAAKTAAKGLTSYYSGHKPGNIPGNLPPPYYWWEAGAMFGALVDYWFYTGDDSYNDITSQALLWQSSPTEDFMPPNQTRTEGNDDQGFWAMAAMSAAERNFPNPPKDQPQWLALAQGVFNSQVPRWDTETCGGGLKWQIFRFNNGFDYKNTISNGCFFNLASRLALYTNNRTYADWADKTWDWMDRIGLMTKEYQFLDGSDDLKNCTDWNRIQWSYNAGVFLHGAAAMYNFTGSETWRARVQGIVEGLHTFFYKDTNIMFEYACEQRNNCETDQRSFKAYLSRWMGVTTQLAPFLSPLIVPKLAASASAAAKTCTGGDDGTLCGLKWTTSSFDGDTGVGEQMAAMEIIQANLAPFTKPPLTNKTGGTSKGDPAAGGDGKDNKLPERSITTADKAGAGILTVLLLGGIVWGLVWGIME</sequence>
<dbReference type="AlphaFoldDB" id="A0A2B7XBN9"/>
<comment type="catalytic activity">
    <reaction evidence="1 10">
        <text>Random hydrolysis of (1-&gt;6)-alpha-D-mannosidic linkages in unbranched (1-&gt;6)-mannans.</text>
        <dbReference type="EC" id="3.2.1.101"/>
    </reaction>
</comment>
<dbReference type="PIRSF" id="PIRSF016302">
    <property type="entry name" value="Man_a_manosd"/>
    <property type="match status" value="1"/>
</dbReference>
<dbReference type="InterPro" id="IPR014480">
    <property type="entry name" value="Mannan-1_6-alpha_mannosidase"/>
</dbReference>
<evidence type="ECO:0000256" key="12">
    <source>
        <dbReference type="SAM" id="Phobius"/>
    </source>
</evidence>
<evidence type="ECO:0000256" key="8">
    <source>
        <dbReference type="ARBA" id="ARBA00023180"/>
    </source>
</evidence>
<proteinExistence type="inferred from homology"/>
<evidence type="ECO:0000256" key="10">
    <source>
        <dbReference type="PIRNR" id="PIRNR016302"/>
    </source>
</evidence>
<dbReference type="Proteomes" id="UP000224634">
    <property type="component" value="Unassembled WGS sequence"/>
</dbReference>
<dbReference type="InterPro" id="IPR005198">
    <property type="entry name" value="Glyco_hydro_76"/>
</dbReference>
<evidence type="ECO:0000256" key="7">
    <source>
        <dbReference type="ARBA" id="ARBA00023136"/>
    </source>
</evidence>
<gene>
    <name evidence="13" type="ORF">AJ80_08223</name>
</gene>
<dbReference type="GO" id="GO:0008496">
    <property type="term" value="F:mannan endo-1,6-alpha-mannosidase activity"/>
    <property type="evidence" value="ECO:0007669"/>
    <property type="project" value="UniProtKB-UniRule"/>
</dbReference>
<evidence type="ECO:0000256" key="6">
    <source>
        <dbReference type="ARBA" id="ARBA00022801"/>
    </source>
</evidence>
<dbReference type="EMBL" id="PDNA01000181">
    <property type="protein sequence ID" value="PGH06117.1"/>
    <property type="molecule type" value="Genomic_DNA"/>
</dbReference>
<dbReference type="FunFam" id="1.50.10.20:FF:000006">
    <property type="entry name" value="Mannan endo-1,6-alpha-mannosidase"/>
    <property type="match status" value="1"/>
</dbReference>
<dbReference type="OrthoDB" id="4187847at2759"/>
<accession>A0A2B7XBN9</accession>
<dbReference type="InterPro" id="IPR008928">
    <property type="entry name" value="6-hairpin_glycosidase_sf"/>
</dbReference>
<evidence type="ECO:0000256" key="11">
    <source>
        <dbReference type="SAM" id="MobiDB-lite"/>
    </source>
</evidence>
<dbReference type="GO" id="GO:0016052">
    <property type="term" value="P:carbohydrate catabolic process"/>
    <property type="evidence" value="ECO:0007669"/>
    <property type="project" value="InterPro"/>
</dbReference>
<keyword evidence="12" id="KW-1133">Transmembrane helix</keyword>
<dbReference type="STRING" id="1447883.A0A2B7XBN9"/>
<evidence type="ECO:0000256" key="9">
    <source>
        <dbReference type="ARBA" id="ARBA00023295"/>
    </source>
</evidence>
<evidence type="ECO:0000256" key="5">
    <source>
        <dbReference type="ARBA" id="ARBA00022729"/>
    </source>
</evidence>
<dbReference type="PANTHER" id="PTHR12145:SF36">
    <property type="entry name" value="MANNAN ENDO-1,6-ALPHA-MANNOSIDASE DCW1"/>
    <property type="match status" value="1"/>
</dbReference>
<evidence type="ECO:0000256" key="3">
    <source>
        <dbReference type="ARBA" id="ARBA00009699"/>
    </source>
</evidence>
<dbReference type="SUPFAM" id="SSF48208">
    <property type="entry name" value="Six-hairpin glycosidases"/>
    <property type="match status" value="1"/>
</dbReference>
<dbReference type="EC" id="3.2.1.101" evidence="4 10"/>
<keyword evidence="12" id="KW-0812">Transmembrane</keyword>
<name>A0A2B7XBN9_POLH7</name>
<dbReference type="Gene3D" id="1.50.10.20">
    <property type="match status" value="1"/>
</dbReference>
<keyword evidence="9 10" id="KW-0326">Glycosidase</keyword>
<keyword evidence="7 12" id="KW-0472">Membrane</keyword>
<dbReference type="GO" id="GO:0009272">
    <property type="term" value="P:fungal-type cell wall biogenesis"/>
    <property type="evidence" value="ECO:0007669"/>
    <property type="project" value="TreeGrafter"/>
</dbReference>
<keyword evidence="14" id="KW-1185">Reference proteome</keyword>
<evidence type="ECO:0000256" key="2">
    <source>
        <dbReference type="ARBA" id="ARBA00004308"/>
    </source>
</evidence>
<evidence type="ECO:0000313" key="13">
    <source>
        <dbReference type="EMBL" id="PGH06117.1"/>
    </source>
</evidence>
<comment type="caution">
    <text evidence="13">The sequence shown here is derived from an EMBL/GenBank/DDBJ whole genome shotgun (WGS) entry which is preliminary data.</text>
</comment>
<comment type="similarity">
    <text evidence="3 10">Belongs to the glycosyl hydrolase 76 family.</text>
</comment>
<dbReference type="PANTHER" id="PTHR12145">
    <property type="entry name" value="MANNAN ENDO-1,6-ALPHA-MANNOSIDASE DCW1"/>
    <property type="match status" value="1"/>
</dbReference>
<evidence type="ECO:0000313" key="14">
    <source>
        <dbReference type="Proteomes" id="UP000224634"/>
    </source>
</evidence>
<protein>
    <recommendedName>
        <fullName evidence="4 10">Mannan endo-1,6-alpha-mannosidase</fullName>
        <ecNumber evidence="4 10">3.2.1.101</ecNumber>
    </recommendedName>
</protein>
<keyword evidence="5" id="KW-0732">Signal</keyword>
<feature type="transmembrane region" description="Helical" evidence="12">
    <location>
        <begin position="440"/>
        <end position="462"/>
    </location>
</feature>
<evidence type="ECO:0000256" key="4">
    <source>
        <dbReference type="ARBA" id="ARBA00012350"/>
    </source>
</evidence>
<evidence type="ECO:0000256" key="1">
    <source>
        <dbReference type="ARBA" id="ARBA00001452"/>
    </source>
</evidence>
<reference evidence="13 14" key="1">
    <citation type="submission" date="2017-10" db="EMBL/GenBank/DDBJ databases">
        <title>Comparative genomics in systemic dimorphic fungi from Ajellomycetaceae.</title>
        <authorList>
            <person name="Munoz J.F."/>
            <person name="Mcewen J.G."/>
            <person name="Clay O.K."/>
            <person name="Cuomo C.A."/>
        </authorList>
    </citation>
    <scope>NUCLEOTIDE SEQUENCE [LARGE SCALE GENOMIC DNA]</scope>
    <source>
        <strain evidence="13 14">UAMH7299</strain>
    </source>
</reference>
<keyword evidence="6 10" id="KW-0378">Hydrolase</keyword>
<keyword evidence="8" id="KW-0325">Glycoprotein</keyword>
<organism evidence="13 14">
    <name type="scientific">Polytolypa hystricis (strain UAMH7299)</name>
    <dbReference type="NCBI Taxonomy" id="1447883"/>
    <lineage>
        <taxon>Eukaryota</taxon>
        <taxon>Fungi</taxon>
        <taxon>Dikarya</taxon>
        <taxon>Ascomycota</taxon>
        <taxon>Pezizomycotina</taxon>
        <taxon>Eurotiomycetes</taxon>
        <taxon>Eurotiomycetidae</taxon>
        <taxon>Onygenales</taxon>
        <taxon>Onygenales incertae sedis</taxon>
        <taxon>Polytolypa</taxon>
    </lineage>
</organism>
<comment type="subcellular location">
    <subcellularLocation>
        <location evidence="2">Endomembrane system</location>
    </subcellularLocation>
</comment>
<dbReference type="Pfam" id="PF03663">
    <property type="entry name" value="Glyco_hydro_76"/>
    <property type="match status" value="1"/>
</dbReference>
<feature type="region of interest" description="Disordered" evidence="11">
    <location>
        <begin position="401"/>
        <end position="431"/>
    </location>
</feature>
<dbReference type="GO" id="GO:0012505">
    <property type="term" value="C:endomembrane system"/>
    <property type="evidence" value="ECO:0007669"/>
    <property type="project" value="UniProtKB-SubCell"/>
</dbReference>